<reference evidence="2" key="1">
    <citation type="journal article" date="2022" name="bioRxiv">
        <title>Sequencing and chromosome-scale assembly of the giantPleurodeles waltlgenome.</title>
        <authorList>
            <person name="Brown T."/>
            <person name="Elewa A."/>
            <person name="Iarovenko S."/>
            <person name="Subramanian E."/>
            <person name="Araus A.J."/>
            <person name="Petzold A."/>
            <person name="Susuki M."/>
            <person name="Suzuki K.-i.T."/>
            <person name="Hayashi T."/>
            <person name="Toyoda A."/>
            <person name="Oliveira C."/>
            <person name="Osipova E."/>
            <person name="Leigh N.D."/>
            <person name="Simon A."/>
            <person name="Yun M.H."/>
        </authorList>
    </citation>
    <scope>NUCLEOTIDE SEQUENCE</scope>
    <source>
        <strain evidence="2">20211129_DDA</strain>
        <tissue evidence="2">Liver</tissue>
    </source>
</reference>
<dbReference type="EMBL" id="JANPWB010000014">
    <property type="protein sequence ID" value="KAJ1096653.1"/>
    <property type="molecule type" value="Genomic_DNA"/>
</dbReference>
<evidence type="ECO:0000313" key="2">
    <source>
        <dbReference type="EMBL" id="KAJ1096653.1"/>
    </source>
</evidence>
<keyword evidence="3" id="KW-1185">Reference proteome</keyword>
<dbReference type="Proteomes" id="UP001066276">
    <property type="component" value="Chromosome 10"/>
</dbReference>
<comment type="caution">
    <text evidence="2">The sequence shown here is derived from an EMBL/GenBank/DDBJ whole genome shotgun (WGS) entry which is preliminary data.</text>
</comment>
<name>A0AAV7M0A8_PLEWA</name>
<organism evidence="2 3">
    <name type="scientific">Pleurodeles waltl</name>
    <name type="common">Iberian ribbed newt</name>
    <dbReference type="NCBI Taxonomy" id="8319"/>
    <lineage>
        <taxon>Eukaryota</taxon>
        <taxon>Metazoa</taxon>
        <taxon>Chordata</taxon>
        <taxon>Craniata</taxon>
        <taxon>Vertebrata</taxon>
        <taxon>Euteleostomi</taxon>
        <taxon>Amphibia</taxon>
        <taxon>Batrachia</taxon>
        <taxon>Caudata</taxon>
        <taxon>Salamandroidea</taxon>
        <taxon>Salamandridae</taxon>
        <taxon>Pleurodelinae</taxon>
        <taxon>Pleurodeles</taxon>
    </lineage>
</organism>
<evidence type="ECO:0000313" key="3">
    <source>
        <dbReference type="Proteomes" id="UP001066276"/>
    </source>
</evidence>
<feature type="region of interest" description="Disordered" evidence="1">
    <location>
        <begin position="73"/>
        <end position="135"/>
    </location>
</feature>
<gene>
    <name evidence="2" type="ORF">NDU88_001788</name>
</gene>
<evidence type="ECO:0000256" key="1">
    <source>
        <dbReference type="SAM" id="MobiDB-lite"/>
    </source>
</evidence>
<accession>A0AAV7M0A8</accession>
<dbReference type="AlphaFoldDB" id="A0AAV7M0A8"/>
<sequence length="164" mass="17501">MKAQLEFLGRQGASQRIPQPRYWPEGHRWCSVKFPLTLGATGRPSNSAHLVLLRGPQTAITRCFKVIYFRSPQQSHTQAGRRHPSARGPATRGESHRSQLAAALLCTGPASTAGITKPPEESGPPLPCKSGSNQAIAARCGRPHAAVPLAGLEHLKAGPAFESS</sequence>
<protein>
    <submittedName>
        <fullName evidence="2">Uncharacterized protein</fullName>
    </submittedName>
</protein>
<proteinExistence type="predicted"/>